<dbReference type="RefSeq" id="WP_013064313.1">
    <property type="nucleotide sequence ID" value="NZ_BPTT01000001.1"/>
</dbReference>
<protein>
    <recommendedName>
        <fullName evidence="2">Methylase-associated X1 domain-containing protein</fullName>
    </recommendedName>
</protein>
<organism evidence="3 4">
    <name type="scientific">Xylanibacter ruminicola</name>
    <name type="common">Prevotella ruminicola</name>
    <dbReference type="NCBI Taxonomy" id="839"/>
    <lineage>
        <taxon>Bacteria</taxon>
        <taxon>Pseudomonadati</taxon>
        <taxon>Bacteroidota</taxon>
        <taxon>Bacteroidia</taxon>
        <taxon>Bacteroidales</taxon>
        <taxon>Prevotellaceae</taxon>
        <taxon>Xylanibacter</taxon>
    </lineage>
</organism>
<dbReference type="EMBL" id="BPTT01000001">
    <property type="protein sequence ID" value="GJG32763.1"/>
    <property type="molecule type" value="Genomic_DNA"/>
</dbReference>
<proteinExistence type="predicted"/>
<dbReference type="GeneID" id="67454775"/>
<dbReference type="PANTHER" id="PTHR37291">
    <property type="entry name" value="5-METHYLCYTOSINE-SPECIFIC RESTRICTION ENZYME B"/>
    <property type="match status" value="1"/>
</dbReference>
<evidence type="ECO:0000259" key="2">
    <source>
        <dbReference type="Pfam" id="PF20296"/>
    </source>
</evidence>
<gene>
    <name evidence="3" type="ORF">PRMUPPPA20_08720</name>
</gene>
<dbReference type="Pfam" id="PF20296">
    <property type="entry name" value="MTaX1"/>
    <property type="match status" value="1"/>
</dbReference>
<name>A0AA37MF78_XYLRU</name>
<dbReference type="InterPro" id="IPR027417">
    <property type="entry name" value="P-loop_NTPase"/>
</dbReference>
<dbReference type="Gene3D" id="3.40.50.300">
    <property type="entry name" value="P-loop containing nucleotide triphosphate hydrolases"/>
    <property type="match status" value="1"/>
</dbReference>
<dbReference type="InterPro" id="IPR046894">
    <property type="entry name" value="MTaX1"/>
</dbReference>
<feature type="domain" description="Methylase-associated X1" evidence="2">
    <location>
        <begin position="72"/>
        <end position="209"/>
    </location>
</feature>
<dbReference type="InterPro" id="IPR052934">
    <property type="entry name" value="Methyl-DNA_Rec/Restrict_Enz"/>
</dbReference>
<comment type="caution">
    <text evidence="3">The sequence shown here is derived from an EMBL/GenBank/DDBJ whole genome shotgun (WGS) entry which is preliminary data.</text>
</comment>
<dbReference type="PANTHER" id="PTHR37291:SF1">
    <property type="entry name" value="TYPE IV METHYL-DIRECTED RESTRICTION ENZYME ECOKMCRB SUBUNIT"/>
    <property type="match status" value="1"/>
</dbReference>
<evidence type="ECO:0000256" key="1">
    <source>
        <dbReference type="SAM" id="MobiDB-lite"/>
    </source>
</evidence>
<feature type="compositionally biased region" description="Basic and acidic residues" evidence="1">
    <location>
        <begin position="790"/>
        <end position="800"/>
    </location>
</feature>
<dbReference type="SUPFAM" id="SSF52540">
    <property type="entry name" value="P-loop containing nucleoside triphosphate hydrolases"/>
    <property type="match status" value="1"/>
</dbReference>
<reference evidence="3" key="1">
    <citation type="submission" date="2021-08" db="EMBL/GenBank/DDBJ databases">
        <title>Prevotella lacticifex sp. nov., isolated from rumen of cow.</title>
        <authorList>
            <person name="Shinkai T."/>
            <person name="Ikeyama N."/>
            <person name="Kumagai M."/>
            <person name="Ohmori H."/>
            <person name="Sakamoto M."/>
            <person name="Ohkuma M."/>
            <person name="Mitsumori M."/>
        </authorList>
    </citation>
    <scope>NUCLEOTIDE SEQUENCE</scope>
    <source>
        <strain evidence="3">JCM 8259</strain>
    </source>
</reference>
<feature type="compositionally biased region" description="Polar residues" evidence="1">
    <location>
        <begin position="802"/>
        <end position="811"/>
    </location>
</feature>
<evidence type="ECO:0000313" key="4">
    <source>
        <dbReference type="Proteomes" id="UP000887097"/>
    </source>
</evidence>
<accession>A0AA37MF78</accession>
<dbReference type="Proteomes" id="UP000887097">
    <property type="component" value="Unassembled WGS sequence"/>
</dbReference>
<dbReference type="AlphaFoldDB" id="A0AA37MF78"/>
<evidence type="ECO:0000313" key="3">
    <source>
        <dbReference type="EMBL" id="GJG32763.1"/>
    </source>
</evidence>
<feature type="region of interest" description="Disordered" evidence="1">
    <location>
        <begin position="789"/>
        <end position="811"/>
    </location>
</feature>
<sequence>MPKIVNTYSSDYPLIEGKPFTDYNADEEFLFQMEKHFPRLFKFEVLSKKGKGSRTDALLKGRFASDEFSKNTFFVYTFILYEGGAGRSHDDELRTQLTPGTSWSTDLARYKAATNFRDANGELKNLECYCIGIYKQDKNCKNVLFAGMPAEVLCKSETEKISPTSVFQTYGENAREAYIKGIYLHEKKFTASNSFNLLLFKPEYFLWYMRNRDELHIGDIEKAMNVVKNAPHIVTPQFLLTKEVPLQQIFYGAPGTGKSHEISKQTEGKAVVRTTFHPDSDYSTFVGAYKPSIGKGRVYGAQGPLTENGKPIEEPIITYQFVKQAFLKAYLGAWKKYSDGCSIVSTSTIREFNTDNGRYVINSVGDYELILSREFQFPKSLVLKEWPNLWNNGIFGLPTGPQTGKSVQHAIANWIVNKIADCSENSFEHGWEILVSAVNEKRRVVVQKTQTYIIKGVTDDNETLTINVEARGKKRATLQRKFYESDETKVSKLESTLIGILKGYSKDFDEAWEKLKQIIEEGGTPVINDDANEQIDPQFLVIEEINRGNCAQIFGDIFQLLDRADNGFSVYPIEADSDLRDAIKTAFNEEGEFMLSKDIDIDGVIEYTSNYGKTLSEDVQEGRVLLFPPNFYIWATMNTSDQSLFPIDSAFKRRWDWVYTPIAQGKDKNGDLMNWQIEGLGDNSWWAFIQGINEVVDITTHSEDKKLGFFFCKAQDGVVKKETFVNKVVFYLWNDVFKVYGFKSEIFDKKDKDGKTEKITFKSFYNDDGSVNVDTMSVFVKNVMAKAPKTKADNENKDVNEEQNSNNETQA</sequence>